<reference evidence="6" key="1">
    <citation type="journal article" date="2014" name="Front. Microbiol.">
        <title>High frequency of phylogenetically diverse reductive dehalogenase-homologous genes in deep subseafloor sedimentary metagenomes.</title>
        <authorList>
            <person name="Kawai M."/>
            <person name="Futagami T."/>
            <person name="Toyoda A."/>
            <person name="Takaki Y."/>
            <person name="Nishi S."/>
            <person name="Hori S."/>
            <person name="Arai W."/>
            <person name="Tsubouchi T."/>
            <person name="Morono Y."/>
            <person name="Uchiyama I."/>
            <person name="Ito T."/>
            <person name="Fujiyama A."/>
            <person name="Inagaki F."/>
            <person name="Takami H."/>
        </authorList>
    </citation>
    <scope>NUCLEOTIDE SEQUENCE</scope>
    <source>
        <strain evidence="6">Expedition CK06-06</strain>
    </source>
</reference>
<evidence type="ECO:0000313" key="6">
    <source>
        <dbReference type="EMBL" id="GAH37115.1"/>
    </source>
</evidence>
<gene>
    <name evidence="6" type="ORF">S03H2_10696</name>
</gene>
<name>X1FX44_9ZZZZ</name>
<dbReference type="AlphaFoldDB" id="X1FX44"/>
<dbReference type="PANTHER" id="PTHR30290:SF10">
    <property type="entry name" value="PERIPLASMIC OLIGOPEPTIDE-BINDING PROTEIN-RELATED"/>
    <property type="match status" value="1"/>
</dbReference>
<dbReference type="Gene3D" id="3.10.105.10">
    <property type="entry name" value="Dipeptide-binding Protein, Domain 3"/>
    <property type="match status" value="1"/>
</dbReference>
<dbReference type="GO" id="GO:1904680">
    <property type="term" value="F:peptide transmembrane transporter activity"/>
    <property type="evidence" value="ECO:0007669"/>
    <property type="project" value="TreeGrafter"/>
</dbReference>
<comment type="subcellular location">
    <subcellularLocation>
        <location evidence="1">Cell envelope</location>
    </subcellularLocation>
</comment>
<sequence length="316" mass="35366">VDEWIAGDRIVLKANPNYHLGEPAVKKVIFKVIPEGSSRLAMIKDGTIDVAYDLNPTQIKSLEGAPGLKAIHVTSNEDMVIIMNNKMSPFDNKLVRQAMNYACPREDIVQTALVGYGLPWKACIPMMYPASTPPEDFPYAYDLDKAKELLIEAGYPDGFDVELSYDADIGAHEVTGTLCKTSLAKIGVNVTLRKTPSGVLSTQLMAKELPFSFWSTQPLSSDPNYAVSLIYYGPAYTNWPSYCNPEVDKLIEEGKTILDPVERTEHHRVIQRMIMDDAPIVFVAEADYMIVIRDNVKGWNWNTLYESFLELVSFAE</sequence>
<protein>
    <recommendedName>
        <fullName evidence="5">Solute-binding protein family 5 domain-containing protein</fullName>
    </recommendedName>
</protein>
<feature type="domain" description="Solute-binding protein family 5" evidence="5">
    <location>
        <begin position="1"/>
        <end position="235"/>
    </location>
</feature>
<comment type="caution">
    <text evidence="6">The sequence shown here is derived from an EMBL/GenBank/DDBJ whole genome shotgun (WGS) entry which is preliminary data.</text>
</comment>
<organism evidence="6">
    <name type="scientific">marine sediment metagenome</name>
    <dbReference type="NCBI Taxonomy" id="412755"/>
    <lineage>
        <taxon>unclassified sequences</taxon>
        <taxon>metagenomes</taxon>
        <taxon>ecological metagenomes</taxon>
    </lineage>
</organism>
<comment type="similarity">
    <text evidence="2">Belongs to the bacterial solute-binding protein 5 family.</text>
</comment>
<evidence type="ECO:0000256" key="1">
    <source>
        <dbReference type="ARBA" id="ARBA00004196"/>
    </source>
</evidence>
<evidence type="ECO:0000256" key="4">
    <source>
        <dbReference type="ARBA" id="ARBA00022729"/>
    </source>
</evidence>
<dbReference type="EMBL" id="BARU01005491">
    <property type="protein sequence ID" value="GAH37115.1"/>
    <property type="molecule type" value="Genomic_DNA"/>
</dbReference>
<dbReference type="PANTHER" id="PTHR30290">
    <property type="entry name" value="PERIPLASMIC BINDING COMPONENT OF ABC TRANSPORTER"/>
    <property type="match status" value="1"/>
</dbReference>
<feature type="non-terminal residue" evidence="6">
    <location>
        <position position="1"/>
    </location>
</feature>
<dbReference type="GO" id="GO:0030313">
    <property type="term" value="C:cell envelope"/>
    <property type="evidence" value="ECO:0007669"/>
    <property type="project" value="UniProtKB-SubCell"/>
</dbReference>
<dbReference type="Pfam" id="PF00496">
    <property type="entry name" value="SBP_bac_5"/>
    <property type="match status" value="1"/>
</dbReference>
<dbReference type="GO" id="GO:0015833">
    <property type="term" value="P:peptide transport"/>
    <property type="evidence" value="ECO:0007669"/>
    <property type="project" value="TreeGrafter"/>
</dbReference>
<dbReference type="InterPro" id="IPR000914">
    <property type="entry name" value="SBP_5_dom"/>
</dbReference>
<dbReference type="SUPFAM" id="SSF53850">
    <property type="entry name" value="Periplasmic binding protein-like II"/>
    <property type="match status" value="1"/>
</dbReference>
<proteinExistence type="inferred from homology"/>
<evidence type="ECO:0000256" key="2">
    <source>
        <dbReference type="ARBA" id="ARBA00005695"/>
    </source>
</evidence>
<accession>X1FX44</accession>
<keyword evidence="4" id="KW-0732">Signal</keyword>
<keyword evidence="3" id="KW-0813">Transport</keyword>
<dbReference type="Gene3D" id="3.40.190.10">
    <property type="entry name" value="Periplasmic binding protein-like II"/>
    <property type="match status" value="1"/>
</dbReference>
<evidence type="ECO:0000256" key="3">
    <source>
        <dbReference type="ARBA" id="ARBA00022448"/>
    </source>
</evidence>
<dbReference type="InterPro" id="IPR039424">
    <property type="entry name" value="SBP_5"/>
</dbReference>
<evidence type="ECO:0000259" key="5">
    <source>
        <dbReference type="Pfam" id="PF00496"/>
    </source>
</evidence>